<comment type="caution">
    <text evidence="1">The sequence shown here is derived from an EMBL/GenBank/DDBJ whole genome shotgun (WGS) entry which is preliminary data.</text>
</comment>
<reference evidence="1 2" key="1">
    <citation type="submission" date="2019-06" db="EMBL/GenBank/DDBJ databases">
        <title>Whole genome shotgun sequence of Gluconobacter roseus NBRC 3990.</title>
        <authorList>
            <person name="Hosoyama A."/>
            <person name="Uohara A."/>
            <person name="Ohji S."/>
            <person name="Ichikawa N."/>
        </authorList>
    </citation>
    <scope>NUCLEOTIDE SEQUENCE [LARGE SCALE GENOMIC DNA]</scope>
    <source>
        <strain evidence="1 2">NBRC 3990</strain>
    </source>
</reference>
<proteinExistence type="predicted"/>
<sequence>MRLDLPWCHAAIEIPAGIVFADMVEAESEIRAQGVAPARRTIAGRFIAARMVTDLFRRVRIGIESPVSGGFALHGV</sequence>
<evidence type="ECO:0000313" key="2">
    <source>
        <dbReference type="Proteomes" id="UP000320772"/>
    </source>
</evidence>
<name>A0A4Y3M366_9PROT</name>
<protein>
    <submittedName>
        <fullName evidence="1">Uncharacterized protein</fullName>
    </submittedName>
</protein>
<evidence type="ECO:0000313" key="1">
    <source>
        <dbReference type="EMBL" id="GEB03740.1"/>
    </source>
</evidence>
<dbReference type="Proteomes" id="UP000320772">
    <property type="component" value="Unassembled WGS sequence"/>
</dbReference>
<dbReference type="EMBL" id="BJLY01000002">
    <property type="protein sequence ID" value="GEB03740.1"/>
    <property type="molecule type" value="Genomic_DNA"/>
</dbReference>
<organism evidence="1 2">
    <name type="scientific">Gluconobacter roseus NBRC 3990</name>
    <dbReference type="NCBI Taxonomy" id="1307950"/>
    <lineage>
        <taxon>Bacteria</taxon>
        <taxon>Pseudomonadati</taxon>
        <taxon>Pseudomonadota</taxon>
        <taxon>Alphaproteobacteria</taxon>
        <taxon>Acetobacterales</taxon>
        <taxon>Acetobacteraceae</taxon>
        <taxon>Gluconobacter</taxon>
    </lineage>
</organism>
<dbReference type="AlphaFoldDB" id="A0A4Y3M366"/>
<keyword evidence="2" id="KW-1185">Reference proteome</keyword>
<accession>A0A4Y3M366</accession>
<gene>
    <name evidence="1" type="ORF">GRO01_13160</name>
</gene>